<comment type="caution">
    <text evidence="1">The sequence shown here is derived from an EMBL/GenBank/DDBJ whole genome shotgun (WGS) entry which is preliminary data.</text>
</comment>
<dbReference type="Proteomes" id="UP000269148">
    <property type="component" value="Unassembled WGS sequence"/>
</dbReference>
<sequence>MEKVESLFNSVKPIILKFQKRYYIQLWDKEDWLQEGRVVLHALLTEIPDLTENDKRLYTYFKTKFSSYIKDVLRHQESYKRKFNKMPYEEIGEVSHKVASKGLVLDDYIAYQAIVEELKCILNGTELEQFYALVRGERFSGRKALLRKIKPYFIDFKE</sequence>
<evidence type="ECO:0000313" key="1">
    <source>
        <dbReference type="EMBL" id="RLU55830.1"/>
    </source>
</evidence>
<dbReference type="RefSeq" id="WP_121792075.1">
    <property type="nucleotide sequence ID" value="NZ_QLQC01000072.1"/>
</dbReference>
<protein>
    <submittedName>
        <fullName evidence="1">Sigma-70 family RNA polymerase sigma factor</fullName>
    </submittedName>
</protein>
<dbReference type="EMBL" id="QLQD01000068">
    <property type="protein sequence ID" value="RLU55830.1"/>
    <property type="molecule type" value="Genomic_DNA"/>
</dbReference>
<proteinExistence type="predicted"/>
<dbReference type="STRING" id="1346.BMF34_07665"/>
<dbReference type="GO" id="GO:0006352">
    <property type="term" value="P:DNA-templated transcription initiation"/>
    <property type="evidence" value="ECO:0007669"/>
    <property type="project" value="InterPro"/>
</dbReference>
<accession>A0A3L8G4M5</accession>
<evidence type="ECO:0000313" key="2">
    <source>
        <dbReference type="Proteomes" id="UP000269148"/>
    </source>
</evidence>
<dbReference type="InterPro" id="IPR013325">
    <property type="entry name" value="RNA_pol_sigma_r2"/>
</dbReference>
<dbReference type="SUPFAM" id="SSF88946">
    <property type="entry name" value="Sigma2 domain of RNA polymerase sigma factors"/>
    <property type="match status" value="1"/>
</dbReference>
<dbReference type="AlphaFoldDB" id="A0A3L8G4M5"/>
<organism evidence="1 2">
    <name type="scientific">Streptococcus iniae</name>
    <name type="common">Streptococcus shiloi</name>
    <dbReference type="NCBI Taxonomy" id="1346"/>
    <lineage>
        <taxon>Bacteria</taxon>
        <taxon>Bacillati</taxon>
        <taxon>Bacillota</taxon>
        <taxon>Bacilli</taxon>
        <taxon>Lactobacillales</taxon>
        <taxon>Streptococcaceae</taxon>
        <taxon>Streptococcus</taxon>
    </lineage>
</organism>
<gene>
    <name evidence="1" type="ORF">DIY07_07800</name>
</gene>
<dbReference type="OrthoDB" id="1767844at2"/>
<reference evidence="1 2" key="1">
    <citation type="submission" date="2018-06" db="EMBL/GenBank/DDBJ databases">
        <title>Mutators as drivers of adaptation in pathogenic bacteria and a risk factor for host jumps and vaccine escape.</title>
        <authorList>
            <person name="Barnes A.C."/>
            <person name="Silayeva O."/>
        </authorList>
    </citation>
    <scope>NUCLEOTIDE SEQUENCE [LARGE SCALE GENOMIC DNA]</scope>
    <source>
        <strain evidence="1 2">QMA0445</strain>
    </source>
</reference>
<name>A0A3L8G4M5_STRIN</name>
<dbReference type="GO" id="GO:0003700">
    <property type="term" value="F:DNA-binding transcription factor activity"/>
    <property type="evidence" value="ECO:0007669"/>
    <property type="project" value="InterPro"/>
</dbReference>